<dbReference type="Proteomes" id="UP000032803">
    <property type="component" value="Chromosome I"/>
</dbReference>
<dbReference type="HOGENOM" id="CLU_111362_1_1_6"/>
<dbReference type="GO" id="GO:0046872">
    <property type="term" value="F:metal ion binding"/>
    <property type="evidence" value="ECO:0007669"/>
    <property type="project" value="UniProtKB-KW"/>
</dbReference>
<keyword evidence="2" id="KW-0819">tRNA processing</keyword>
<organism evidence="6 7">
    <name type="scientific">Legionella hackeliae</name>
    <dbReference type="NCBI Taxonomy" id="449"/>
    <lineage>
        <taxon>Bacteria</taxon>
        <taxon>Pseudomonadati</taxon>
        <taxon>Pseudomonadota</taxon>
        <taxon>Gammaproteobacteria</taxon>
        <taxon>Legionellales</taxon>
        <taxon>Legionellaceae</taxon>
        <taxon>Legionella</taxon>
    </lineage>
</organism>
<protein>
    <recommendedName>
        <fullName evidence="5">Archease domain-containing protein</fullName>
    </recommendedName>
</protein>
<feature type="domain" description="Archease" evidence="5">
    <location>
        <begin position="7"/>
        <end position="137"/>
    </location>
</feature>
<evidence type="ECO:0000313" key="7">
    <source>
        <dbReference type="Proteomes" id="UP000032803"/>
    </source>
</evidence>
<dbReference type="GO" id="GO:0008033">
    <property type="term" value="P:tRNA processing"/>
    <property type="evidence" value="ECO:0007669"/>
    <property type="project" value="UniProtKB-KW"/>
</dbReference>
<dbReference type="STRING" id="449.LHA_2112"/>
<gene>
    <name evidence="6" type="ORF">LHA_2112</name>
</gene>
<dbReference type="PANTHER" id="PTHR12682">
    <property type="entry name" value="ARCHEASE"/>
    <property type="match status" value="1"/>
</dbReference>
<dbReference type="RefSeq" id="WP_045106387.1">
    <property type="nucleotide sequence ID" value="NZ_LN681225.1"/>
</dbReference>
<comment type="similarity">
    <text evidence="1">Belongs to the archease family.</text>
</comment>
<dbReference type="OrthoDB" id="9788587at2"/>
<dbReference type="SUPFAM" id="SSF69819">
    <property type="entry name" value="MTH1598-like"/>
    <property type="match status" value="1"/>
</dbReference>
<keyword evidence="3" id="KW-0479">Metal-binding</keyword>
<evidence type="ECO:0000256" key="2">
    <source>
        <dbReference type="ARBA" id="ARBA00022694"/>
    </source>
</evidence>
<name>A0A0A8UUH1_LEGHA</name>
<dbReference type="EMBL" id="LN681225">
    <property type="protein sequence ID" value="CEK11136.1"/>
    <property type="molecule type" value="Genomic_DNA"/>
</dbReference>
<dbReference type="Pfam" id="PF01951">
    <property type="entry name" value="Archease"/>
    <property type="match status" value="1"/>
</dbReference>
<dbReference type="AlphaFoldDB" id="A0A0A8UUH1"/>
<keyword evidence="4" id="KW-0106">Calcium</keyword>
<dbReference type="KEGG" id="lha:LHA_2112"/>
<dbReference type="PATRIC" id="fig|449.7.peg.345"/>
<keyword evidence="7" id="KW-1185">Reference proteome</keyword>
<dbReference type="InterPro" id="IPR036820">
    <property type="entry name" value="Archease_dom_sf"/>
</dbReference>
<evidence type="ECO:0000313" key="6">
    <source>
        <dbReference type="EMBL" id="CEK11136.1"/>
    </source>
</evidence>
<evidence type="ECO:0000259" key="5">
    <source>
        <dbReference type="Pfam" id="PF01951"/>
    </source>
</evidence>
<accession>A0A0A8UUH1</accession>
<sequence>MITDQNYFDHDADIGIIGKGLSLEQSFEQAAEAMFALMGDLSKVSPKTELSFEFEENDTELALVTWLNLLLAKAQATHLILCRFKIKREGNQWHGEAQGDVWHDSIERGIDVKGATLTMLSVKQLDKQWESQCVVDV</sequence>
<dbReference type="InterPro" id="IPR002804">
    <property type="entry name" value="Archease"/>
</dbReference>
<proteinExistence type="inferred from homology"/>
<dbReference type="InterPro" id="IPR023572">
    <property type="entry name" value="Archease_dom"/>
</dbReference>
<dbReference type="PANTHER" id="PTHR12682:SF11">
    <property type="entry name" value="PROTEIN ARCHEASE"/>
    <property type="match status" value="1"/>
</dbReference>
<evidence type="ECO:0000256" key="4">
    <source>
        <dbReference type="ARBA" id="ARBA00022837"/>
    </source>
</evidence>
<evidence type="ECO:0000256" key="3">
    <source>
        <dbReference type="ARBA" id="ARBA00022723"/>
    </source>
</evidence>
<reference evidence="7" key="1">
    <citation type="submission" date="2014-09" db="EMBL/GenBank/DDBJ databases">
        <authorList>
            <person name="Gomez-Valero L."/>
        </authorList>
    </citation>
    <scope>NUCLEOTIDE SEQUENCE [LARGE SCALE GENOMIC DNA]</scope>
    <source>
        <strain evidence="7">ATCC35250</strain>
    </source>
</reference>
<evidence type="ECO:0000256" key="1">
    <source>
        <dbReference type="ARBA" id="ARBA00007963"/>
    </source>
</evidence>
<dbReference type="Gene3D" id="3.55.10.10">
    <property type="entry name" value="Archease domain"/>
    <property type="match status" value="1"/>
</dbReference>